<evidence type="ECO:0000313" key="1">
    <source>
        <dbReference type="Proteomes" id="UP000515180"/>
    </source>
</evidence>
<dbReference type="KEGG" id="bim:112213074"/>
<evidence type="ECO:0000313" key="2">
    <source>
        <dbReference type="RefSeq" id="XP_024224395.1"/>
    </source>
</evidence>
<proteinExistence type="predicted"/>
<sequence>MILLVKRSCPGSGTNLPMLRATQRILIVARIALIYSIATCFPKVIDATERAVFRHYPTVPRHLMQMPTRKLWRDRVRILDRERNCLLVAKYQSVNNRVLHDSE</sequence>
<keyword evidence="1" id="KW-1185">Reference proteome</keyword>
<dbReference type="AlphaFoldDB" id="A0A6P6FE36"/>
<protein>
    <submittedName>
        <fullName evidence="2">Uncharacterized protein LOC112213074</fullName>
    </submittedName>
</protein>
<dbReference type="RefSeq" id="XP_024224395.1">
    <property type="nucleotide sequence ID" value="XM_024368627.2"/>
</dbReference>
<name>A0A6P6FE36_BOMIM</name>
<dbReference type="Proteomes" id="UP000515180">
    <property type="component" value="Unplaced"/>
</dbReference>
<accession>A0A6P6FE36</accession>
<dbReference type="GeneID" id="112213074"/>
<organism evidence="1 2">
    <name type="scientific">Bombus impatiens</name>
    <name type="common">Bumblebee</name>
    <dbReference type="NCBI Taxonomy" id="132113"/>
    <lineage>
        <taxon>Eukaryota</taxon>
        <taxon>Metazoa</taxon>
        <taxon>Ecdysozoa</taxon>
        <taxon>Arthropoda</taxon>
        <taxon>Hexapoda</taxon>
        <taxon>Insecta</taxon>
        <taxon>Pterygota</taxon>
        <taxon>Neoptera</taxon>
        <taxon>Endopterygota</taxon>
        <taxon>Hymenoptera</taxon>
        <taxon>Apocrita</taxon>
        <taxon>Aculeata</taxon>
        <taxon>Apoidea</taxon>
        <taxon>Anthophila</taxon>
        <taxon>Apidae</taxon>
        <taxon>Bombus</taxon>
        <taxon>Pyrobombus</taxon>
    </lineage>
</organism>
<gene>
    <name evidence="2" type="primary">LOC112213074</name>
</gene>
<reference evidence="2" key="1">
    <citation type="submission" date="2025-08" db="UniProtKB">
        <authorList>
            <consortium name="RefSeq"/>
        </authorList>
    </citation>
    <scope>IDENTIFICATION</scope>
</reference>